<dbReference type="RefSeq" id="WP_092499111.1">
    <property type="nucleotide sequence ID" value="NZ_FNFV01000002.1"/>
</dbReference>
<dbReference type="STRING" id="990712.SAMN05216257_102406"/>
<dbReference type="NCBIfam" id="TIGR03317">
    <property type="entry name" value="ygfZ_signature"/>
    <property type="match status" value="1"/>
</dbReference>
<dbReference type="Proteomes" id="UP000199328">
    <property type="component" value="Unassembled WGS sequence"/>
</dbReference>
<organism evidence="3 4">
    <name type="scientific">Meinhardsimonia xiamenensis</name>
    <dbReference type="NCBI Taxonomy" id="990712"/>
    <lineage>
        <taxon>Bacteria</taxon>
        <taxon>Pseudomonadati</taxon>
        <taxon>Pseudomonadota</taxon>
        <taxon>Alphaproteobacteria</taxon>
        <taxon>Rhodobacterales</taxon>
        <taxon>Paracoccaceae</taxon>
        <taxon>Meinhardsimonia</taxon>
    </lineage>
</organism>
<dbReference type="GO" id="GO:0016226">
    <property type="term" value="P:iron-sulfur cluster assembly"/>
    <property type="evidence" value="ECO:0007669"/>
    <property type="project" value="TreeGrafter"/>
</dbReference>
<accession>A0A1G9B548</accession>
<proteinExistence type="predicted"/>
<dbReference type="SUPFAM" id="SSF103025">
    <property type="entry name" value="Folate-binding domain"/>
    <property type="match status" value="1"/>
</dbReference>
<evidence type="ECO:0000313" key="3">
    <source>
        <dbReference type="EMBL" id="SDK34603.1"/>
    </source>
</evidence>
<dbReference type="EMBL" id="FNFV01000002">
    <property type="protein sequence ID" value="SDK34603.1"/>
    <property type="molecule type" value="Genomic_DNA"/>
</dbReference>
<sequence>MTAQDDRQVIAVSGKDRERFLQGLVTNDVARLAHGPVYAALLTPQGKYLADFFLVPDGERILIDVAAALAPDLARRLTMYRLRSDVSITPTDLSVARGLENAPEGALADPRHPALGWRWIGPADEARRLDRSAGVDWDALRVEHLIPETGAELIPGESYILEMGFERLGGVDFRKGCYVGQEVTARMKHKTELRKGLTRVTLEGAAEPGTPITREGRELGRLHTVSGDRALAYLRFDRAGDDMQAGTARVIWPG</sequence>
<dbReference type="InterPro" id="IPR017703">
    <property type="entry name" value="YgfZ/GCV_T_CS"/>
</dbReference>
<evidence type="ECO:0000313" key="4">
    <source>
        <dbReference type="Proteomes" id="UP000199328"/>
    </source>
</evidence>
<reference evidence="4" key="1">
    <citation type="submission" date="2016-10" db="EMBL/GenBank/DDBJ databases">
        <authorList>
            <person name="Varghese N."/>
            <person name="Submissions S."/>
        </authorList>
    </citation>
    <scope>NUCLEOTIDE SEQUENCE [LARGE SCALE GENOMIC DNA]</scope>
    <source>
        <strain evidence="4">CGMCC 1.10789</strain>
    </source>
</reference>
<evidence type="ECO:0000256" key="1">
    <source>
        <dbReference type="ARBA" id="ARBA00022946"/>
    </source>
</evidence>
<dbReference type="InterPro" id="IPR045179">
    <property type="entry name" value="YgfZ/GcvT"/>
</dbReference>
<dbReference type="OrthoDB" id="9796287at2"/>
<dbReference type="InterPro" id="IPR057460">
    <property type="entry name" value="CAF17_C"/>
</dbReference>
<dbReference type="AlphaFoldDB" id="A0A1G9B548"/>
<keyword evidence="1" id="KW-0809">Transit peptide</keyword>
<protein>
    <recommendedName>
        <fullName evidence="2">CAF17 C-terminal domain-containing protein</fullName>
    </recommendedName>
</protein>
<keyword evidence="4" id="KW-1185">Reference proteome</keyword>
<dbReference type="PANTHER" id="PTHR22602:SF0">
    <property type="entry name" value="TRANSFERASE CAF17, MITOCHONDRIAL-RELATED"/>
    <property type="match status" value="1"/>
</dbReference>
<evidence type="ECO:0000259" key="2">
    <source>
        <dbReference type="Pfam" id="PF25455"/>
    </source>
</evidence>
<gene>
    <name evidence="3" type="ORF">SAMN05216257_102406</name>
</gene>
<name>A0A1G9B548_9RHOB</name>
<dbReference type="PANTHER" id="PTHR22602">
    <property type="entry name" value="TRANSFERASE CAF17, MITOCHONDRIAL-RELATED"/>
    <property type="match status" value="1"/>
</dbReference>
<feature type="domain" description="CAF17 C-terminal" evidence="2">
    <location>
        <begin position="194"/>
        <end position="250"/>
    </location>
</feature>
<dbReference type="Gene3D" id="3.30.1360.120">
    <property type="entry name" value="Probable tRNA modification gtpase trme, domain 1"/>
    <property type="match status" value="2"/>
</dbReference>
<dbReference type="Pfam" id="PF25455">
    <property type="entry name" value="Beta-barrel_CAF17_C"/>
    <property type="match status" value="1"/>
</dbReference>
<dbReference type="InterPro" id="IPR027266">
    <property type="entry name" value="TrmE/GcvT-like"/>
</dbReference>